<dbReference type="PANTHER" id="PTHR43689">
    <property type="entry name" value="HYDROLASE"/>
    <property type="match status" value="1"/>
</dbReference>
<accession>A0A0U4CED6</accession>
<dbReference type="PANTHER" id="PTHR43689:SF8">
    <property type="entry name" value="ALPHA_BETA-HYDROLASES SUPERFAMILY PROTEIN"/>
    <property type="match status" value="1"/>
</dbReference>
<reference evidence="2 3" key="1">
    <citation type="journal article" date="1991" name="Int. J. Syst. Bacteriol.">
        <title>Description of the erythromycin-producing bacterium Arthrobacter sp. strain NRRL B-3381 as Aeromicrobium erythreum gen. nov., sp. nov.</title>
        <authorList>
            <person name="Miller E.S."/>
            <person name="Woese C.R."/>
            <person name="Brenner S."/>
        </authorList>
    </citation>
    <scope>NUCLEOTIDE SEQUENCE [LARGE SCALE GENOMIC DNA]</scope>
    <source>
        <strain evidence="2 3">AR18</strain>
    </source>
</reference>
<name>A0A0U4CED6_9ACTN</name>
<dbReference type="InterPro" id="IPR000073">
    <property type="entry name" value="AB_hydrolase_1"/>
</dbReference>
<gene>
    <name evidence="2" type="ORF">AERYTH_03385</name>
</gene>
<dbReference type="SUPFAM" id="SSF53474">
    <property type="entry name" value="alpha/beta-Hydrolases"/>
    <property type="match status" value="1"/>
</dbReference>
<keyword evidence="2" id="KW-0378">Hydrolase</keyword>
<evidence type="ECO:0000259" key="1">
    <source>
        <dbReference type="Pfam" id="PF12697"/>
    </source>
</evidence>
<sequence length="288" mass="31130">MSPPGRLPAPRYVDLDGVRVATYVLEPSRTEPVGDVVLCHGTPWSAAVWAPVAHALAATHRVLLWDMPGYGASIPTGPPGQDPAVDLEAQRRRLVTLLQHWDLRAPHVVAHDVGGAVALGAHLLEGSAFASLYLLDVVTLDPWGSPFFRLVAEHEAVFAALPAPLHAALVREYVAGAIRGSLDAHQVDELVAPWTTPHGQRAFYAQVARLGPAHTRPVVERLGHTRCPVRVGWGEQDPWLPVEQADELADRLAGPVDVFTLPGAGHLVPLEAPDLLVDDLRLWLAHVR</sequence>
<proteinExistence type="predicted"/>
<dbReference type="PATRIC" id="fig|2041.4.peg.709"/>
<organism evidence="2 3">
    <name type="scientific">Aeromicrobium erythreum</name>
    <dbReference type="NCBI Taxonomy" id="2041"/>
    <lineage>
        <taxon>Bacteria</taxon>
        <taxon>Bacillati</taxon>
        <taxon>Actinomycetota</taxon>
        <taxon>Actinomycetes</taxon>
        <taxon>Propionibacteriales</taxon>
        <taxon>Nocardioidaceae</taxon>
        <taxon>Aeromicrobium</taxon>
    </lineage>
</organism>
<keyword evidence="3" id="KW-1185">Reference proteome</keyword>
<dbReference type="STRING" id="2041.AERYTH_03385"/>
<evidence type="ECO:0000313" key="2">
    <source>
        <dbReference type="EMBL" id="ALX03813.1"/>
    </source>
</evidence>
<dbReference type="InterPro" id="IPR029058">
    <property type="entry name" value="AB_hydrolase_fold"/>
</dbReference>
<dbReference type="OrthoDB" id="9785847at2"/>
<dbReference type="RefSeq" id="WP_067854647.1">
    <property type="nucleotide sequence ID" value="NZ_CP011502.1"/>
</dbReference>
<dbReference type="Proteomes" id="UP000067689">
    <property type="component" value="Chromosome"/>
</dbReference>
<dbReference type="Pfam" id="PF12697">
    <property type="entry name" value="Abhydrolase_6"/>
    <property type="match status" value="1"/>
</dbReference>
<evidence type="ECO:0000313" key="3">
    <source>
        <dbReference type="Proteomes" id="UP000067689"/>
    </source>
</evidence>
<feature type="domain" description="AB hydrolase-1" evidence="1">
    <location>
        <begin position="36"/>
        <end position="278"/>
    </location>
</feature>
<dbReference type="Gene3D" id="3.40.50.1820">
    <property type="entry name" value="alpha/beta hydrolase"/>
    <property type="match status" value="1"/>
</dbReference>
<dbReference type="KEGG" id="aer:AERYTH_03385"/>
<dbReference type="PRINTS" id="PR00111">
    <property type="entry name" value="ABHYDROLASE"/>
</dbReference>
<protein>
    <submittedName>
        <fullName evidence="2">Alpha/beta hydrolase</fullName>
    </submittedName>
</protein>
<dbReference type="EMBL" id="CP011502">
    <property type="protein sequence ID" value="ALX03813.1"/>
    <property type="molecule type" value="Genomic_DNA"/>
</dbReference>
<dbReference type="AlphaFoldDB" id="A0A0U4CED6"/>
<dbReference type="GO" id="GO:0016787">
    <property type="term" value="F:hydrolase activity"/>
    <property type="evidence" value="ECO:0007669"/>
    <property type="project" value="UniProtKB-KW"/>
</dbReference>